<reference evidence="2" key="1">
    <citation type="submission" date="2018-05" db="EMBL/GenBank/DDBJ databases">
        <authorList>
            <person name="Lanie J.A."/>
            <person name="Ng W.-L."/>
            <person name="Kazmierczak K.M."/>
            <person name="Andrzejewski T.M."/>
            <person name="Davidsen T.M."/>
            <person name="Wayne K.J."/>
            <person name="Tettelin H."/>
            <person name="Glass J.I."/>
            <person name="Rusch D."/>
            <person name="Podicherti R."/>
            <person name="Tsui H.-C.T."/>
            <person name="Winkler M.E."/>
        </authorList>
    </citation>
    <scope>NUCLEOTIDE SEQUENCE</scope>
</reference>
<feature type="region of interest" description="Disordered" evidence="1">
    <location>
        <begin position="1"/>
        <end position="31"/>
    </location>
</feature>
<name>A0A382A8A7_9ZZZZ</name>
<accession>A0A382A8A7</accession>
<gene>
    <name evidence="2" type="ORF">METZ01_LOCUS150473</name>
</gene>
<proteinExistence type="predicted"/>
<feature type="compositionally biased region" description="Basic and acidic residues" evidence="1">
    <location>
        <begin position="22"/>
        <end position="31"/>
    </location>
</feature>
<organism evidence="2">
    <name type="scientific">marine metagenome</name>
    <dbReference type="NCBI Taxonomy" id="408172"/>
    <lineage>
        <taxon>unclassified sequences</taxon>
        <taxon>metagenomes</taxon>
        <taxon>ecological metagenomes</taxon>
    </lineage>
</organism>
<evidence type="ECO:0000256" key="1">
    <source>
        <dbReference type="SAM" id="MobiDB-lite"/>
    </source>
</evidence>
<dbReference type="EMBL" id="UINC01024282">
    <property type="protein sequence ID" value="SVA97619.1"/>
    <property type="molecule type" value="Genomic_DNA"/>
</dbReference>
<dbReference type="AlphaFoldDB" id="A0A382A8A7"/>
<protein>
    <submittedName>
        <fullName evidence="2">Uncharacterized protein</fullName>
    </submittedName>
</protein>
<evidence type="ECO:0000313" key="2">
    <source>
        <dbReference type="EMBL" id="SVA97619.1"/>
    </source>
</evidence>
<sequence length="101" mass="11277">MIKFPWGKNKEDKSPESGATGNDRRTVSESIKSEAETIANDLDNALRKKEIKLTCKLCGGTSFKYQKLYGVYQCLRPGCGSFLGRGYSSGTKYPRNTNRKT</sequence>